<dbReference type="PIRSF" id="PIRSF002741">
    <property type="entry name" value="MppA"/>
    <property type="match status" value="1"/>
</dbReference>
<dbReference type="PROSITE" id="PS51257">
    <property type="entry name" value="PROKAR_LIPOPROTEIN"/>
    <property type="match status" value="1"/>
</dbReference>
<dbReference type="EMBL" id="VOBL01000035">
    <property type="protein sequence ID" value="KAA0973154.1"/>
    <property type="molecule type" value="Genomic_DNA"/>
</dbReference>
<evidence type="ECO:0000313" key="7">
    <source>
        <dbReference type="Proteomes" id="UP000323856"/>
    </source>
</evidence>
<dbReference type="Proteomes" id="UP000323856">
    <property type="component" value="Unassembled WGS sequence"/>
</dbReference>
<dbReference type="SUPFAM" id="SSF53850">
    <property type="entry name" value="Periplasmic binding protein-like II"/>
    <property type="match status" value="1"/>
</dbReference>
<evidence type="ECO:0000256" key="2">
    <source>
        <dbReference type="ARBA" id="ARBA00022448"/>
    </source>
</evidence>
<dbReference type="RefSeq" id="WP_149621032.1">
    <property type="nucleotide sequence ID" value="NZ_VOBL01000035.1"/>
</dbReference>
<feature type="domain" description="Solute-binding protein family 5" evidence="5">
    <location>
        <begin position="81"/>
        <end position="441"/>
    </location>
</feature>
<proteinExistence type="inferred from homology"/>
<dbReference type="Gene3D" id="3.40.190.10">
    <property type="entry name" value="Periplasmic binding protein-like II"/>
    <property type="match status" value="1"/>
</dbReference>
<organism evidence="6 7">
    <name type="scientific">Paeniglutamicibacter gangotriensis</name>
    <dbReference type="NCBI Taxonomy" id="254787"/>
    <lineage>
        <taxon>Bacteria</taxon>
        <taxon>Bacillati</taxon>
        <taxon>Actinomycetota</taxon>
        <taxon>Actinomycetes</taxon>
        <taxon>Micrococcales</taxon>
        <taxon>Micrococcaceae</taxon>
        <taxon>Paeniglutamicibacter</taxon>
    </lineage>
</organism>
<evidence type="ECO:0000256" key="1">
    <source>
        <dbReference type="ARBA" id="ARBA00005695"/>
    </source>
</evidence>
<evidence type="ECO:0000313" key="6">
    <source>
        <dbReference type="EMBL" id="KAA0973154.1"/>
    </source>
</evidence>
<keyword evidence="3 4" id="KW-0732">Signal</keyword>
<name>A0A5B0E2B7_9MICC</name>
<sequence length="542" mass="57771">MRKLTSLTPWAVLGTILLVTTGCALSAPGNGDATGQNTSLALLTPALPETLNPLAGFDNNGTGKINESLYTLEGSPDQLPQIVPLLAADEPKISSDARTWTISLRTDASFSDGTTFEASDVVASYQTIMDPASASPILGTLTNLAEVKALDAHTVEFTLRESQVSFKTALLIGIAPSEAVISGQRVEESVLNRAPVGTGPYRVDSIGPARLVLVANPDFRDGEAAVKRVTYEAAPDDNARAQRMMAGDFDGTVLPPRLAQSFATNPEFDEVVATSADWRGLSLPADNPLTGDAQVRLALNLAVDRQVLIDGVLAGAGRPAHTFVPAEYGEAFDPSAVFAHDPQRAAALLDEAGWVAGSDSMRSKNGTPAAFTLMYNPGDAMRRDLSLAFSAQMQQLGIDVSVEAATFETAEPRAGTDAIMLGGGDTPYDVDTQLYKMLHSTYPATGAYYDNPSRFADPAMDKALEAGRTTLDPTKRAAAYREVQRRYVKDASMVLLAFIDHTYIQRASVSETWQGTGTLLEPHDHGTAWGPWAKIGDWVPKP</sequence>
<dbReference type="Gene3D" id="3.10.105.10">
    <property type="entry name" value="Dipeptide-binding Protein, Domain 3"/>
    <property type="match status" value="1"/>
</dbReference>
<dbReference type="PANTHER" id="PTHR30290:SF9">
    <property type="entry name" value="OLIGOPEPTIDE-BINDING PROTEIN APPA"/>
    <property type="match status" value="1"/>
</dbReference>
<feature type="chain" id="PRO_5039281113" evidence="4">
    <location>
        <begin position="27"/>
        <end position="542"/>
    </location>
</feature>
<dbReference type="PANTHER" id="PTHR30290">
    <property type="entry name" value="PERIPLASMIC BINDING COMPONENT OF ABC TRANSPORTER"/>
    <property type="match status" value="1"/>
</dbReference>
<evidence type="ECO:0000256" key="4">
    <source>
        <dbReference type="SAM" id="SignalP"/>
    </source>
</evidence>
<dbReference type="AlphaFoldDB" id="A0A5B0E2B7"/>
<feature type="signal peptide" evidence="4">
    <location>
        <begin position="1"/>
        <end position="26"/>
    </location>
</feature>
<gene>
    <name evidence="6" type="ORF">FQ154_19600</name>
</gene>
<dbReference type="Pfam" id="PF00496">
    <property type="entry name" value="SBP_bac_5"/>
    <property type="match status" value="1"/>
</dbReference>
<reference evidence="6 7" key="1">
    <citation type="submission" date="2019-07" db="EMBL/GenBank/DDBJ databases">
        <title>Analysis of the biochemical properties, biological activity and biotechnological potential of siderophores and biosurfactants produced by Antarctic psychrotolerant bacteria.</title>
        <authorList>
            <person name="Styczynski M."/>
            <person name="Krucon T."/>
            <person name="Decewicz P."/>
            <person name="Dziewit L."/>
        </authorList>
    </citation>
    <scope>NUCLEOTIDE SEQUENCE [LARGE SCALE GENOMIC DNA]</scope>
    <source>
        <strain evidence="6 7">ANT_H27</strain>
    </source>
</reference>
<dbReference type="Gene3D" id="3.90.76.10">
    <property type="entry name" value="Dipeptide-binding Protein, Domain 1"/>
    <property type="match status" value="1"/>
</dbReference>
<accession>A0A5B0E2B7</accession>
<dbReference type="OrthoDB" id="9764591at2"/>
<evidence type="ECO:0000256" key="3">
    <source>
        <dbReference type="ARBA" id="ARBA00022729"/>
    </source>
</evidence>
<dbReference type="GO" id="GO:0015833">
    <property type="term" value="P:peptide transport"/>
    <property type="evidence" value="ECO:0007669"/>
    <property type="project" value="TreeGrafter"/>
</dbReference>
<dbReference type="GO" id="GO:1904680">
    <property type="term" value="F:peptide transmembrane transporter activity"/>
    <property type="evidence" value="ECO:0007669"/>
    <property type="project" value="TreeGrafter"/>
</dbReference>
<comment type="caution">
    <text evidence="6">The sequence shown here is derived from an EMBL/GenBank/DDBJ whole genome shotgun (WGS) entry which is preliminary data.</text>
</comment>
<keyword evidence="2" id="KW-0813">Transport</keyword>
<dbReference type="GO" id="GO:0042597">
    <property type="term" value="C:periplasmic space"/>
    <property type="evidence" value="ECO:0007669"/>
    <property type="project" value="UniProtKB-ARBA"/>
</dbReference>
<evidence type="ECO:0000259" key="5">
    <source>
        <dbReference type="Pfam" id="PF00496"/>
    </source>
</evidence>
<dbReference type="InterPro" id="IPR000914">
    <property type="entry name" value="SBP_5_dom"/>
</dbReference>
<comment type="similarity">
    <text evidence="1">Belongs to the bacterial solute-binding protein 5 family.</text>
</comment>
<protein>
    <submittedName>
        <fullName evidence="6">ABC transporter substrate-binding protein</fullName>
    </submittedName>
</protein>
<dbReference type="GO" id="GO:0043190">
    <property type="term" value="C:ATP-binding cassette (ABC) transporter complex"/>
    <property type="evidence" value="ECO:0007669"/>
    <property type="project" value="InterPro"/>
</dbReference>
<dbReference type="InterPro" id="IPR039424">
    <property type="entry name" value="SBP_5"/>
</dbReference>
<dbReference type="InterPro" id="IPR030678">
    <property type="entry name" value="Peptide/Ni-bd"/>
</dbReference>